<dbReference type="PANTHER" id="PTHR48043">
    <property type="entry name" value="EG:EG0003.4 PROTEIN-RELATED"/>
    <property type="match status" value="1"/>
</dbReference>
<comment type="similarity">
    <text evidence="1">Belongs to the UDP-glycosyltransferase family.</text>
</comment>
<evidence type="ECO:0000256" key="2">
    <source>
        <dbReference type="ARBA" id="ARBA00022676"/>
    </source>
</evidence>
<dbReference type="EMBL" id="QDEB01108981">
    <property type="protein sequence ID" value="RZB73448.1"/>
    <property type="molecule type" value="Genomic_DNA"/>
</dbReference>
<dbReference type="GO" id="GO:0008194">
    <property type="term" value="F:UDP-glycosyltransferase activity"/>
    <property type="evidence" value="ECO:0007669"/>
    <property type="project" value="InterPro"/>
</dbReference>
<dbReference type="SUPFAM" id="SSF53756">
    <property type="entry name" value="UDP-Glycosyltransferase/glycogen phosphorylase"/>
    <property type="match status" value="1"/>
</dbReference>
<protein>
    <submittedName>
        <fullName evidence="4">UDPGT domain containing protein</fullName>
    </submittedName>
</protein>
<name>A0A482VE65_ASBVE</name>
<dbReference type="Proteomes" id="UP000292052">
    <property type="component" value="Unassembled WGS sequence"/>
</dbReference>
<evidence type="ECO:0000313" key="4">
    <source>
        <dbReference type="EMBL" id="RZB73448.1"/>
    </source>
</evidence>
<reference evidence="4 5" key="1">
    <citation type="submission" date="2017-03" db="EMBL/GenBank/DDBJ databases">
        <title>Genome of the blue death feigning beetle - Asbolus verrucosus.</title>
        <authorList>
            <person name="Rider S.D."/>
        </authorList>
    </citation>
    <scope>NUCLEOTIDE SEQUENCE [LARGE SCALE GENOMIC DNA]</scope>
    <source>
        <strain evidence="4">Butters</strain>
        <tissue evidence="4">Head and leg muscle</tissue>
    </source>
</reference>
<dbReference type="InterPro" id="IPR002213">
    <property type="entry name" value="UDP_glucos_trans"/>
</dbReference>
<sequence>MGLAVKVAYEKISRKTILQAAKKLLENPIYKQNAERASKQFKDRPMSPVDTAIYWVEYVIRHKGAPQLRTTVALTSSINFPRGSDRIGNLDNPSYIATYFTPSTDKMSLDERIENTILLISSKFFCKQIAKGVARQFKDRPLSPLDTAIYRVES</sequence>
<keyword evidence="5" id="KW-1185">Reference proteome</keyword>
<dbReference type="Pfam" id="PF00201">
    <property type="entry name" value="UDPGT"/>
    <property type="match status" value="1"/>
</dbReference>
<keyword evidence="3" id="KW-0808">Transferase</keyword>
<dbReference type="InterPro" id="IPR050271">
    <property type="entry name" value="UDP-glycosyltransferase"/>
</dbReference>
<proteinExistence type="inferred from homology"/>
<keyword evidence="2" id="KW-0328">Glycosyltransferase</keyword>
<evidence type="ECO:0000256" key="3">
    <source>
        <dbReference type="ARBA" id="ARBA00022679"/>
    </source>
</evidence>
<comment type="caution">
    <text evidence="4">The sequence shown here is derived from an EMBL/GenBank/DDBJ whole genome shotgun (WGS) entry which is preliminary data.</text>
</comment>
<accession>A0A482VE65</accession>
<evidence type="ECO:0000313" key="5">
    <source>
        <dbReference type="Proteomes" id="UP000292052"/>
    </source>
</evidence>
<dbReference type="STRING" id="1661398.A0A482VE65"/>
<dbReference type="PANTHER" id="PTHR48043:SF145">
    <property type="entry name" value="FI06409P-RELATED"/>
    <property type="match status" value="1"/>
</dbReference>
<evidence type="ECO:0000256" key="1">
    <source>
        <dbReference type="ARBA" id="ARBA00009995"/>
    </source>
</evidence>
<dbReference type="AlphaFoldDB" id="A0A482VE65"/>
<organism evidence="4 5">
    <name type="scientific">Asbolus verrucosus</name>
    <name type="common">Desert ironclad beetle</name>
    <dbReference type="NCBI Taxonomy" id="1661398"/>
    <lineage>
        <taxon>Eukaryota</taxon>
        <taxon>Metazoa</taxon>
        <taxon>Ecdysozoa</taxon>
        <taxon>Arthropoda</taxon>
        <taxon>Hexapoda</taxon>
        <taxon>Insecta</taxon>
        <taxon>Pterygota</taxon>
        <taxon>Neoptera</taxon>
        <taxon>Endopterygota</taxon>
        <taxon>Coleoptera</taxon>
        <taxon>Polyphaga</taxon>
        <taxon>Cucujiformia</taxon>
        <taxon>Tenebrionidae</taxon>
        <taxon>Pimeliinae</taxon>
        <taxon>Asbolus</taxon>
    </lineage>
</organism>
<dbReference type="OrthoDB" id="5835829at2759"/>
<gene>
    <name evidence="4" type="ORF">BDFB_003868</name>
</gene>